<evidence type="ECO:0000259" key="2">
    <source>
        <dbReference type="Pfam" id="PF07589"/>
    </source>
</evidence>
<dbReference type="EMBL" id="CP000155">
    <property type="protein sequence ID" value="ABC29527.1"/>
    <property type="molecule type" value="Genomic_DNA"/>
</dbReference>
<organism evidence="3 4">
    <name type="scientific">Hahella chejuensis (strain KCTC 2396)</name>
    <dbReference type="NCBI Taxonomy" id="349521"/>
    <lineage>
        <taxon>Bacteria</taxon>
        <taxon>Pseudomonadati</taxon>
        <taxon>Pseudomonadota</taxon>
        <taxon>Gammaproteobacteria</taxon>
        <taxon>Oceanospirillales</taxon>
        <taxon>Hahellaceae</taxon>
        <taxon>Hahella</taxon>
    </lineage>
</organism>
<dbReference type="STRING" id="349521.HCH_02742"/>
<dbReference type="NCBIfam" id="TIGR02595">
    <property type="entry name" value="PEP_CTERM"/>
    <property type="match status" value="1"/>
</dbReference>
<dbReference type="Proteomes" id="UP000000238">
    <property type="component" value="Chromosome"/>
</dbReference>
<feature type="signal peptide" evidence="1">
    <location>
        <begin position="1"/>
        <end position="23"/>
    </location>
</feature>
<dbReference type="AlphaFoldDB" id="Q2SIJ7"/>
<sequence>MSSFTKSTLAALAIGVAAASANAATINDGYNGAGLSYNGDVYGNADIYQVDRMEVSYDANNLYVNVYTNFFEGADSLGHKFGDLFISTNGWNPNGTAANRYGTDDVSNGEHWEYALDSTTGDLYSLSEVDYASQLVLSGPGSVRVNQEVGVRTDAASLVAGETSSTDLSGASNTIGNLGVLSFTITLADLGITDLSKSTALGLRWTMTCANDVIEGGYNVPEPGTLAMLGLGLVGLGLSRRKKA</sequence>
<dbReference type="RefSeq" id="WP_011396596.1">
    <property type="nucleotide sequence ID" value="NC_007645.1"/>
</dbReference>
<feature type="chain" id="PRO_5004215591" description="Ice-binding protein C-terminal domain-containing protein" evidence="1">
    <location>
        <begin position="24"/>
        <end position="244"/>
    </location>
</feature>
<evidence type="ECO:0000313" key="4">
    <source>
        <dbReference type="Proteomes" id="UP000000238"/>
    </source>
</evidence>
<name>Q2SIJ7_HAHCH</name>
<keyword evidence="4" id="KW-1185">Reference proteome</keyword>
<keyword evidence="1" id="KW-0732">Signal</keyword>
<evidence type="ECO:0000256" key="1">
    <source>
        <dbReference type="SAM" id="SignalP"/>
    </source>
</evidence>
<gene>
    <name evidence="3" type="ordered locus">HCH_02742</name>
</gene>
<proteinExistence type="predicted"/>
<dbReference type="KEGG" id="hch:HCH_02742"/>
<dbReference type="OrthoDB" id="5432749at2"/>
<reference evidence="3 4" key="1">
    <citation type="journal article" date="2005" name="Nucleic Acids Res.">
        <title>Genomic blueprint of Hahella chejuensis, a marine microbe producing an algicidal agent.</title>
        <authorList>
            <person name="Jeong H."/>
            <person name="Yim J.H."/>
            <person name="Lee C."/>
            <person name="Choi S.-H."/>
            <person name="Park Y.K."/>
            <person name="Yoon S.H."/>
            <person name="Hur C.-G."/>
            <person name="Kang H.-Y."/>
            <person name="Kim D."/>
            <person name="Lee H.H."/>
            <person name="Park K.H."/>
            <person name="Park S.-H."/>
            <person name="Park H.-S."/>
            <person name="Lee H.K."/>
            <person name="Oh T.K."/>
            <person name="Kim J.F."/>
        </authorList>
    </citation>
    <scope>NUCLEOTIDE SEQUENCE [LARGE SCALE GENOMIC DNA]</scope>
    <source>
        <strain evidence="3 4">KCTC 2396</strain>
    </source>
</reference>
<feature type="domain" description="Ice-binding protein C-terminal" evidence="2">
    <location>
        <begin position="220"/>
        <end position="241"/>
    </location>
</feature>
<dbReference type="InterPro" id="IPR013424">
    <property type="entry name" value="Ice-binding_C"/>
</dbReference>
<dbReference type="Pfam" id="PF07589">
    <property type="entry name" value="PEP-CTERM"/>
    <property type="match status" value="1"/>
</dbReference>
<dbReference type="HOGENOM" id="CLU_1132343_0_0_6"/>
<accession>Q2SIJ7</accession>
<evidence type="ECO:0000313" key="3">
    <source>
        <dbReference type="EMBL" id="ABC29527.1"/>
    </source>
</evidence>
<protein>
    <recommendedName>
        <fullName evidence="2">Ice-binding protein C-terminal domain-containing protein</fullName>
    </recommendedName>
</protein>